<dbReference type="Gene3D" id="3.40.50.880">
    <property type="match status" value="1"/>
</dbReference>
<dbReference type="FunFam" id="3.40.50.880:FF:000003">
    <property type="entry name" value="Anthranilate synthase component II"/>
    <property type="match status" value="1"/>
</dbReference>
<evidence type="ECO:0000313" key="4">
    <source>
        <dbReference type="Proteomes" id="UP000243197"/>
    </source>
</evidence>
<dbReference type="Proteomes" id="UP000243197">
    <property type="component" value="Chromosome"/>
</dbReference>
<evidence type="ECO:0000256" key="1">
    <source>
        <dbReference type="ARBA" id="ARBA00022962"/>
    </source>
</evidence>
<dbReference type="RefSeq" id="WP_096685401.1">
    <property type="nucleotide sequence ID" value="NZ_AP014564.1"/>
</dbReference>
<keyword evidence="4" id="KW-1185">Reference proteome</keyword>
<dbReference type="InterPro" id="IPR017926">
    <property type="entry name" value="GATASE"/>
</dbReference>
<dbReference type="AlphaFoldDB" id="A0A1J1EA77"/>
<protein>
    <submittedName>
        <fullName evidence="3">Anthranilate synthase</fullName>
    </submittedName>
</protein>
<keyword evidence="1" id="KW-0315">Glutamine amidotransferase</keyword>
<dbReference type="InterPro" id="IPR006221">
    <property type="entry name" value="TrpG/PapA_dom"/>
</dbReference>
<evidence type="ECO:0000313" key="3">
    <source>
        <dbReference type="EMBL" id="BAV94424.1"/>
    </source>
</evidence>
<dbReference type="CDD" id="cd01743">
    <property type="entry name" value="GATase1_Anthranilate_Synthase"/>
    <property type="match status" value="1"/>
</dbReference>
<dbReference type="InterPro" id="IPR050472">
    <property type="entry name" value="Anth_synth/Amidotransfase"/>
</dbReference>
<evidence type="ECO:0000259" key="2">
    <source>
        <dbReference type="Pfam" id="PF00117"/>
    </source>
</evidence>
<dbReference type="KEGG" id="ise:JBKA6_0411"/>
<dbReference type="SUPFAM" id="SSF52317">
    <property type="entry name" value="Class I glutamine amidotransferase-like"/>
    <property type="match status" value="1"/>
</dbReference>
<dbReference type="Pfam" id="PF00117">
    <property type="entry name" value="GATase"/>
    <property type="match status" value="1"/>
</dbReference>
<dbReference type="InterPro" id="IPR029062">
    <property type="entry name" value="Class_I_gatase-like"/>
</dbReference>
<dbReference type="PROSITE" id="PS51273">
    <property type="entry name" value="GATASE_TYPE_1"/>
    <property type="match status" value="1"/>
</dbReference>
<sequence>MRCLVLDNYDSFTYNLGHLVKSNFCGEVDVFRNDQITLDAVAKYDRILLSPGPGVPHEANMLKPIIERYASKKSILGICLGHQAIAEVFGAGIFNSKKVYHGVCSQINITVCDEILFRGLPTEIKVGRYHSWLVSPCEFPDNMEVIATTQEGDIMALRHKEYKVKGFQFHPESILTDYGGRMIKNWIELG</sequence>
<accession>A0A1J1EA77</accession>
<feature type="domain" description="Glutamine amidotransferase" evidence="2">
    <location>
        <begin position="4"/>
        <end position="186"/>
    </location>
</feature>
<organism evidence="3 4">
    <name type="scientific">Ichthyobacterium seriolicida</name>
    <dbReference type="NCBI Taxonomy" id="242600"/>
    <lineage>
        <taxon>Bacteria</taxon>
        <taxon>Pseudomonadati</taxon>
        <taxon>Bacteroidota</taxon>
        <taxon>Flavobacteriia</taxon>
        <taxon>Flavobacteriales</taxon>
        <taxon>Ichthyobacteriaceae</taxon>
        <taxon>Ichthyobacterium</taxon>
    </lineage>
</organism>
<proteinExistence type="predicted"/>
<dbReference type="EMBL" id="AP014564">
    <property type="protein sequence ID" value="BAV94424.1"/>
    <property type="molecule type" value="Genomic_DNA"/>
</dbReference>
<dbReference type="GO" id="GO:0005829">
    <property type="term" value="C:cytosol"/>
    <property type="evidence" value="ECO:0007669"/>
    <property type="project" value="TreeGrafter"/>
</dbReference>
<dbReference type="OrthoDB" id="9786812at2"/>
<dbReference type="PANTHER" id="PTHR43418:SF4">
    <property type="entry name" value="MULTIFUNCTIONAL TRYPTOPHAN BIOSYNTHESIS PROTEIN"/>
    <property type="match status" value="1"/>
</dbReference>
<reference evidence="3 4" key="1">
    <citation type="submission" date="2014-03" db="EMBL/GenBank/DDBJ databases">
        <title>complete genome sequence of Flavobacteriaceae bacterium JBKA-6.</title>
        <authorList>
            <person name="Takano T."/>
            <person name="Nakamura Y."/>
            <person name="Takuma S."/>
            <person name="Yasuike M."/>
            <person name="Matsuyama T."/>
            <person name="Sakai T."/>
            <person name="Fujiwara A."/>
            <person name="Kimoto K."/>
            <person name="Fukuda Y."/>
            <person name="Kondo H."/>
            <person name="Hirono I."/>
            <person name="Nakayasu C."/>
        </authorList>
    </citation>
    <scope>NUCLEOTIDE SEQUENCE [LARGE SCALE GENOMIC DNA]</scope>
    <source>
        <strain evidence="3 4">JBKA-6</strain>
    </source>
</reference>
<dbReference type="PRINTS" id="PR00096">
    <property type="entry name" value="GATASE"/>
</dbReference>
<dbReference type="GO" id="GO:0004049">
    <property type="term" value="F:anthranilate synthase activity"/>
    <property type="evidence" value="ECO:0007669"/>
    <property type="project" value="TreeGrafter"/>
</dbReference>
<dbReference type="NCBIfam" id="TIGR00566">
    <property type="entry name" value="trpG_papA"/>
    <property type="match status" value="1"/>
</dbReference>
<dbReference type="PRINTS" id="PR00099">
    <property type="entry name" value="CPSGATASE"/>
</dbReference>
<name>A0A1J1EA77_9FLAO</name>
<dbReference type="PRINTS" id="PR00097">
    <property type="entry name" value="ANTSNTHASEII"/>
</dbReference>
<dbReference type="PANTHER" id="PTHR43418">
    <property type="entry name" value="MULTIFUNCTIONAL TRYPTOPHAN BIOSYNTHESIS PROTEIN-RELATED"/>
    <property type="match status" value="1"/>
</dbReference>
<dbReference type="GO" id="GO:0000162">
    <property type="term" value="P:L-tryptophan biosynthetic process"/>
    <property type="evidence" value="ECO:0007669"/>
    <property type="project" value="TreeGrafter"/>
</dbReference>
<gene>
    <name evidence="3" type="ORF">JBKA6_0411</name>
</gene>